<feature type="signal peptide" evidence="1">
    <location>
        <begin position="1"/>
        <end position="22"/>
    </location>
</feature>
<dbReference type="EMBL" id="JBHUNP010000001">
    <property type="protein sequence ID" value="MFD2649284.1"/>
    <property type="molecule type" value="Genomic_DNA"/>
</dbReference>
<evidence type="ECO:0000313" key="3">
    <source>
        <dbReference type="Proteomes" id="UP001597521"/>
    </source>
</evidence>
<evidence type="ECO:0000313" key="2">
    <source>
        <dbReference type="EMBL" id="MFD2649284.1"/>
    </source>
</evidence>
<evidence type="ECO:0008006" key="4">
    <source>
        <dbReference type="Google" id="ProtNLM"/>
    </source>
</evidence>
<accession>A0ABW5QPS9</accession>
<organism evidence="2 3">
    <name type="scientific">Devosia albogilva</name>
    <dbReference type="NCBI Taxonomy" id="429726"/>
    <lineage>
        <taxon>Bacteria</taxon>
        <taxon>Pseudomonadati</taxon>
        <taxon>Pseudomonadota</taxon>
        <taxon>Alphaproteobacteria</taxon>
        <taxon>Hyphomicrobiales</taxon>
        <taxon>Devosiaceae</taxon>
        <taxon>Devosia</taxon>
    </lineage>
</organism>
<evidence type="ECO:0000256" key="1">
    <source>
        <dbReference type="SAM" id="SignalP"/>
    </source>
</evidence>
<feature type="chain" id="PRO_5045890944" description="Porin" evidence="1">
    <location>
        <begin position="23"/>
        <end position="485"/>
    </location>
</feature>
<keyword evidence="3" id="KW-1185">Reference proteome</keyword>
<protein>
    <recommendedName>
        <fullName evidence="4">Porin</fullName>
    </recommendedName>
</protein>
<comment type="caution">
    <text evidence="2">The sequence shown here is derived from an EMBL/GenBank/DDBJ whole genome shotgun (WGS) entry which is preliminary data.</text>
</comment>
<dbReference type="RefSeq" id="WP_386834789.1">
    <property type="nucleotide sequence ID" value="NZ_JBHUNP010000001.1"/>
</dbReference>
<name>A0ABW5QPS9_9HYPH</name>
<proteinExistence type="predicted"/>
<reference evidence="3" key="1">
    <citation type="journal article" date="2019" name="Int. J. Syst. Evol. Microbiol.">
        <title>The Global Catalogue of Microorganisms (GCM) 10K type strain sequencing project: providing services to taxonomists for standard genome sequencing and annotation.</title>
        <authorList>
            <consortium name="The Broad Institute Genomics Platform"/>
            <consortium name="The Broad Institute Genome Sequencing Center for Infectious Disease"/>
            <person name="Wu L."/>
            <person name="Ma J."/>
        </authorList>
    </citation>
    <scope>NUCLEOTIDE SEQUENCE [LARGE SCALE GENOMIC DNA]</scope>
    <source>
        <strain evidence="3">CCM 7427</strain>
    </source>
</reference>
<dbReference type="Proteomes" id="UP001597521">
    <property type="component" value="Unassembled WGS sequence"/>
</dbReference>
<gene>
    <name evidence="2" type="ORF">ACFSX5_15970</name>
</gene>
<keyword evidence="1" id="KW-0732">Signal</keyword>
<sequence>MKLKSLILGSVAAAGLSTAGYAADLGVLTSLDVCDSLGLSGLTISSDTNCLQISGKVSYEFVWGNYGAGRTIASTQPGFQFGAGAVGTNINADGVRNIDVPDTVAGISNDWDSKVETLLKFVATSSSDFGPARVVINLRQRDYTRARNGVAGGVIDPVTGLATGVHPDAHPLRAQDAYVQVGDTTIISAGKKGSIFNEGDDEPFNFTGLFISDSADKGVWEGPVRKGGHVIQIESSFGEGFVGKLGLEALDRTDNQAGSLIGVLDYSGNGVTAHISGSVGGLLDGVQTVGDTYAVHAGVTGTFDAFKLRAALAAGGGYAPAGNWSYWNGLVSGEATFDMFKVALSGEFSGGNAVGGAALPTDYGIGGSIGAQVAEGIEINIGGRYFNDGTVGVGDGYQVAAQLVASLTESIKLVGEIGVYGHAEDVATAATAVDGPVAAAAAYSDFYGKAELQWAPGGGFTSSVAAQAQQNGAYKVTFKAAKEFQ</sequence>